<dbReference type="AlphaFoldDB" id="A0A221KFQ2"/>
<dbReference type="EMBL" id="CP022423">
    <property type="protein sequence ID" value="ASM77779.1"/>
    <property type="molecule type" value="Genomic_DNA"/>
</dbReference>
<name>A0A221KFQ2_VITFI</name>
<dbReference type="KEGG" id="vff:VITFI_CDS2001"/>
<evidence type="ECO:0000313" key="1">
    <source>
        <dbReference type="EMBL" id="ASM77779.1"/>
    </source>
</evidence>
<reference evidence="1 2" key="1">
    <citation type="submission" date="2017-07" db="EMBL/GenBank/DDBJ databases">
        <title>Complete Genome Sequence of the cosmetic ferment Vitreoscilla filiformis (ATCC15551).</title>
        <authorList>
            <person name="Contreras S."/>
            <person name="Sagory-Zalkind P."/>
            <person name="Blanquart H."/>
            <person name="Iltis A."/>
            <person name="Morand S.C."/>
        </authorList>
    </citation>
    <scope>NUCLEOTIDE SEQUENCE [LARGE SCALE GENOMIC DNA]</scope>
    <source>
        <strain evidence="1 2">ATCC 15551</strain>
    </source>
</reference>
<evidence type="ECO:0000313" key="2">
    <source>
        <dbReference type="Proteomes" id="UP000199729"/>
    </source>
</evidence>
<protein>
    <submittedName>
        <fullName evidence="1">Uncharacterized protein</fullName>
    </submittedName>
</protein>
<dbReference type="OrthoDB" id="5622143at2"/>
<dbReference type="Proteomes" id="UP000199729">
    <property type="component" value="Chromosome"/>
</dbReference>
<gene>
    <name evidence="1" type="ORF">VITFI_CDS2001</name>
</gene>
<proteinExistence type="predicted"/>
<accession>A0A221KFQ2</accession>
<sequence length="333" mass="36613">MNVLIHDLLSLQDTQRLIQEGKPCCVAADESLLRQLPRGPWIGGTIPYFMASQGGTCTRDQLFVTELPSQGGRAQVRVYDRERLNRVCLDAPEHGFSMIVLPAFSPIHEAFAQEAPEYDDMYLKPLVGWVAGLHLDDLGKATPRVIDGSTGELLDNAAVVIHVPLPPNLMAHIDIINLFEPGDGPCIEFEQGGFSGSTCRINGREANLHDWMVSEKIDTRLPLVADYNGAMINVSIKGLDAAQRRVDFYAPVFPNMPYRVARPVGEYTQTFNAATSREDLPGDLAFCCNCILNYAYGNLQGRKTGGFVGPMTFGEVGYQLLNQTLVHLSLVST</sequence>
<organism evidence="1 2">
    <name type="scientific">Vitreoscilla filiformis</name>
    <dbReference type="NCBI Taxonomy" id="63"/>
    <lineage>
        <taxon>Bacteria</taxon>
        <taxon>Pseudomonadati</taxon>
        <taxon>Pseudomonadota</taxon>
        <taxon>Betaproteobacteria</taxon>
        <taxon>Neisseriales</taxon>
        <taxon>Neisseriaceae</taxon>
        <taxon>Vitreoscilla</taxon>
    </lineage>
</organism>
<dbReference type="RefSeq" id="WP_089416816.1">
    <property type="nucleotide sequence ID" value="NZ_CP022423.1"/>
</dbReference>
<keyword evidence="2" id="KW-1185">Reference proteome</keyword>
<dbReference type="Pfam" id="PF22396">
    <property type="entry name" value="DUF6976"/>
    <property type="match status" value="1"/>
</dbReference>
<dbReference type="InterPro" id="IPR054249">
    <property type="entry name" value="DUF6976"/>
</dbReference>